<proteinExistence type="predicted"/>
<dbReference type="PROSITE" id="PS50113">
    <property type="entry name" value="PAC"/>
    <property type="match status" value="1"/>
</dbReference>
<evidence type="ECO:0000256" key="11">
    <source>
        <dbReference type="ARBA" id="ARBA00023026"/>
    </source>
</evidence>
<protein>
    <recommendedName>
        <fullName evidence="2">histidine kinase</fullName>
        <ecNumber evidence="2">2.7.13.3</ecNumber>
    </recommendedName>
</protein>
<keyword evidence="3" id="KW-0597">Phosphoprotein</keyword>
<sequence>MIAFDWSHTPLGPVEHWSEPLRAAVTDALRDRRVATTPSPAAALDALFSAAPLGLAIWDRDLRFVRVNASLAEMNGLSPEAHIGRTPKELLPGIEGLDALMARWREILATGEAWHDVEVFGQTPAAPSRARSWTEHFFPIRSGAEIVGIGAVVEETTERRRMEAALRASEARLRDFAEASSDILWLRNVETREFEFLGAPLRKLFGEDAGGGDVSDPARIEAIIEAIVAEDRAAAADAIREVRQGHQRTHSFRVRLPGRTGTRWFRNTAFPLRDADGVVRRIGGITQDVTEERETAQRLQMLIGELQHRTRNLMGVVQAIAESTLASSTGLEAFAASFSARIAALSRVQNLLSRLEGLERIGFDELLRSELSAFGALPEEDGRVSLDGPPAVALRSSGIQTLALALHELITNATKYGALSQPGARLAIAWQLLRPAGDTRAWLRISWTERGVRIPDHAGRSGQGRELIEEAVPYQLGARVQFGFAADGLRCVIELPLSRAATAPDAPA</sequence>
<evidence type="ECO:0000313" key="13">
    <source>
        <dbReference type="EMBL" id="USI74764.1"/>
    </source>
</evidence>
<organism evidence="13 14">
    <name type="scientific">Sphingomonas morindae</name>
    <dbReference type="NCBI Taxonomy" id="1541170"/>
    <lineage>
        <taxon>Bacteria</taxon>
        <taxon>Pseudomonadati</taxon>
        <taxon>Pseudomonadota</taxon>
        <taxon>Alphaproteobacteria</taxon>
        <taxon>Sphingomonadales</taxon>
        <taxon>Sphingomonadaceae</taxon>
        <taxon>Sphingomonas</taxon>
    </lineage>
</organism>
<keyword evidence="5" id="KW-0288">FMN</keyword>
<keyword evidence="6" id="KW-0808">Transferase</keyword>
<dbReference type="SUPFAM" id="SSF55785">
    <property type="entry name" value="PYP-like sensor domain (PAS domain)"/>
    <property type="match status" value="2"/>
</dbReference>
<dbReference type="PANTHER" id="PTHR41523:SF8">
    <property type="entry name" value="ETHYLENE RESPONSE SENSOR PROTEIN"/>
    <property type="match status" value="1"/>
</dbReference>
<dbReference type="NCBIfam" id="TIGR00229">
    <property type="entry name" value="sensory_box"/>
    <property type="match status" value="1"/>
</dbReference>
<dbReference type="InterPro" id="IPR036890">
    <property type="entry name" value="HATPase_C_sf"/>
</dbReference>
<dbReference type="InterPro" id="IPR000014">
    <property type="entry name" value="PAS"/>
</dbReference>
<dbReference type="Gene3D" id="3.30.450.20">
    <property type="entry name" value="PAS domain"/>
    <property type="match status" value="2"/>
</dbReference>
<keyword evidence="14" id="KW-1185">Reference proteome</keyword>
<comment type="catalytic activity">
    <reaction evidence="1">
        <text>ATP + protein L-histidine = ADP + protein N-phospho-L-histidine.</text>
        <dbReference type="EC" id="2.7.13.3"/>
    </reaction>
</comment>
<keyword evidence="4" id="KW-0285">Flavoprotein</keyword>
<dbReference type="EC" id="2.7.13.3" evidence="2"/>
<dbReference type="Pfam" id="PF08448">
    <property type="entry name" value="PAS_4"/>
    <property type="match status" value="2"/>
</dbReference>
<dbReference type="Proteomes" id="UP001056937">
    <property type="component" value="Chromosome 2"/>
</dbReference>
<keyword evidence="9" id="KW-0418">Kinase</keyword>
<evidence type="ECO:0000256" key="10">
    <source>
        <dbReference type="ARBA" id="ARBA00022840"/>
    </source>
</evidence>
<evidence type="ECO:0000313" key="14">
    <source>
        <dbReference type="Proteomes" id="UP001056937"/>
    </source>
</evidence>
<evidence type="ECO:0000256" key="1">
    <source>
        <dbReference type="ARBA" id="ARBA00000085"/>
    </source>
</evidence>
<gene>
    <name evidence="13" type="ORF">LHA26_18615</name>
</gene>
<evidence type="ECO:0000256" key="7">
    <source>
        <dbReference type="ARBA" id="ARBA00022737"/>
    </source>
</evidence>
<dbReference type="Gene3D" id="3.30.565.10">
    <property type="entry name" value="Histidine kinase-like ATPase, C-terminal domain"/>
    <property type="match status" value="1"/>
</dbReference>
<evidence type="ECO:0000256" key="4">
    <source>
        <dbReference type="ARBA" id="ARBA00022630"/>
    </source>
</evidence>
<dbReference type="InterPro" id="IPR000700">
    <property type="entry name" value="PAS-assoc_C"/>
</dbReference>
<dbReference type="InterPro" id="IPR013656">
    <property type="entry name" value="PAS_4"/>
</dbReference>
<evidence type="ECO:0000256" key="5">
    <source>
        <dbReference type="ARBA" id="ARBA00022643"/>
    </source>
</evidence>
<evidence type="ECO:0000256" key="9">
    <source>
        <dbReference type="ARBA" id="ARBA00022777"/>
    </source>
</evidence>
<accession>A0ABY4XD46</accession>
<dbReference type="InterPro" id="IPR011102">
    <property type="entry name" value="Sig_transdc_His_kinase_HWE"/>
</dbReference>
<name>A0ABY4XD46_9SPHN</name>
<dbReference type="Pfam" id="PF07536">
    <property type="entry name" value="HWE_HK"/>
    <property type="match status" value="1"/>
</dbReference>
<dbReference type="PANTHER" id="PTHR41523">
    <property type="entry name" value="TWO-COMPONENT SYSTEM SENSOR PROTEIN"/>
    <property type="match status" value="1"/>
</dbReference>
<feature type="domain" description="PAC" evidence="12">
    <location>
        <begin position="250"/>
        <end position="301"/>
    </location>
</feature>
<dbReference type="InterPro" id="IPR035965">
    <property type="entry name" value="PAS-like_dom_sf"/>
</dbReference>
<dbReference type="SMART" id="SM00091">
    <property type="entry name" value="PAS"/>
    <property type="match status" value="2"/>
</dbReference>
<keyword evidence="7" id="KW-0677">Repeat</keyword>
<dbReference type="SMART" id="SM00911">
    <property type="entry name" value="HWE_HK"/>
    <property type="match status" value="1"/>
</dbReference>
<dbReference type="RefSeq" id="WP_252168578.1">
    <property type="nucleotide sequence ID" value="NZ_CP084931.1"/>
</dbReference>
<dbReference type="EMBL" id="CP084931">
    <property type="protein sequence ID" value="USI74764.1"/>
    <property type="molecule type" value="Genomic_DNA"/>
</dbReference>
<keyword evidence="11" id="KW-0843">Virulence</keyword>
<evidence type="ECO:0000256" key="8">
    <source>
        <dbReference type="ARBA" id="ARBA00022741"/>
    </source>
</evidence>
<evidence type="ECO:0000259" key="12">
    <source>
        <dbReference type="PROSITE" id="PS50113"/>
    </source>
</evidence>
<keyword evidence="8" id="KW-0547">Nucleotide-binding</keyword>
<reference evidence="13" key="1">
    <citation type="journal article" date="2022" name="Toxins">
        <title>Genomic Analysis of Sphingopyxis sp. USTB-05 for Biodegrading Cyanobacterial Hepatotoxins.</title>
        <authorList>
            <person name="Liu C."/>
            <person name="Xu Q."/>
            <person name="Zhao Z."/>
            <person name="Zhang H."/>
            <person name="Liu X."/>
            <person name="Yin C."/>
            <person name="Liu Y."/>
            <person name="Yan H."/>
        </authorList>
    </citation>
    <scope>NUCLEOTIDE SEQUENCE</scope>
    <source>
        <strain evidence="13">NBD5</strain>
    </source>
</reference>
<keyword evidence="10" id="KW-0067">ATP-binding</keyword>
<evidence type="ECO:0000256" key="6">
    <source>
        <dbReference type="ARBA" id="ARBA00022679"/>
    </source>
</evidence>
<evidence type="ECO:0000256" key="3">
    <source>
        <dbReference type="ARBA" id="ARBA00022553"/>
    </source>
</evidence>
<evidence type="ECO:0000256" key="2">
    <source>
        <dbReference type="ARBA" id="ARBA00012438"/>
    </source>
</evidence>